<evidence type="ECO:0000313" key="8">
    <source>
        <dbReference type="EMBL" id="MFL0249940.1"/>
    </source>
</evidence>
<evidence type="ECO:0000256" key="5">
    <source>
        <dbReference type="HAMAP-Rule" id="MF_02033"/>
    </source>
</evidence>
<dbReference type="InterPro" id="IPR043129">
    <property type="entry name" value="ATPase_NBD"/>
</dbReference>
<evidence type="ECO:0000313" key="9">
    <source>
        <dbReference type="Proteomes" id="UP001623592"/>
    </source>
</evidence>
<dbReference type="PANTHER" id="PTHR32432">
    <property type="entry name" value="CELL DIVISION PROTEIN FTSA-RELATED"/>
    <property type="match status" value="1"/>
</dbReference>
<dbReference type="HAMAP" id="MF_02033">
    <property type="entry name" value="FtsA"/>
    <property type="match status" value="1"/>
</dbReference>
<dbReference type="Pfam" id="PF02491">
    <property type="entry name" value="SHS2_FTSA"/>
    <property type="match status" value="1"/>
</dbReference>
<dbReference type="Proteomes" id="UP001623592">
    <property type="component" value="Unassembled WGS sequence"/>
</dbReference>
<dbReference type="NCBIfam" id="TIGR01174">
    <property type="entry name" value="ftsA"/>
    <property type="match status" value="1"/>
</dbReference>
<comment type="caution">
    <text evidence="8">The sequence shown here is derived from an EMBL/GenBank/DDBJ whole genome shotgun (WGS) entry which is preliminary data.</text>
</comment>
<keyword evidence="3 5" id="KW-0472">Membrane</keyword>
<dbReference type="InterPro" id="IPR050696">
    <property type="entry name" value="FtsA/MreB"/>
</dbReference>
<proteinExistence type="inferred from homology"/>
<evidence type="ECO:0000256" key="6">
    <source>
        <dbReference type="PIRNR" id="PIRNR003101"/>
    </source>
</evidence>
<comment type="subcellular location">
    <subcellularLocation>
        <location evidence="5">Cell membrane</location>
        <topology evidence="5">Peripheral membrane protein</topology>
        <orientation evidence="5">Cytoplasmic side</orientation>
    </subcellularLocation>
    <text evidence="5">Localizes to the Z ring in an FtsZ-dependent manner. Targeted to the membrane through a conserved C-terminal amphipathic helix.</text>
</comment>
<organism evidence="8 9">
    <name type="scientific">Clostridium neuense</name>
    <dbReference type="NCBI Taxonomy" id="1728934"/>
    <lineage>
        <taxon>Bacteria</taxon>
        <taxon>Bacillati</taxon>
        <taxon>Bacillota</taxon>
        <taxon>Clostridia</taxon>
        <taxon>Eubacteriales</taxon>
        <taxon>Clostridiaceae</taxon>
        <taxon>Clostridium</taxon>
    </lineage>
</organism>
<feature type="domain" description="SHS2" evidence="7">
    <location>
        <begin position="5"/>
        <end position="193"/>
    </location>
</feature>
<accession>A0ABW8TBY9</accession>
<keyword evidence="4 5" id="KW-0131">Cell cycle</keyword>
<dbReference type="SUPFAM" id="SSF53067">
    <property type="entry name" value="Actin-like ATPase domain"/>
    <property type="match status" value="2"/>
</dbReference>
<gene>
    <name evidence="5 8" type="primary">ftsA</name>
    <name evidence="8" type="ORF">ACJDT4_05850</name>
</gene>
<evidence type="ECO:0000256" key="1">
    <source>
        <dbReference type="ARBA" id="ARBA00022475"/>
    </source>
</evidence>
<keyword evidence="1 5" id="KW-1003">Cell membrane</keyword>
<reference evidence="8 9" key="1">
    <citation type="submission" date="2024-11" db="EMBL/GenBank/DDBJ databases">
        <authorList>
            <person name="Heng Y.C."/>
            <person name="Lim A.C.H."/>
            <person name="Lee J.K.Y."/>
            <person name="Kittelmann S."/>
        </authorList>
    </citation>
    <scope>NUCLEOTIDE SEQUENCE [LARGE SCALE GENOMIC DNA]</scope>
    <source>
        <strain evidence="8 9">WILCCON 0114</strain>
    </source>
</reference>
<evidence type="ECO:0000259" key="7">
    <source>
        <dbReference type="SMART" id="SM00842"/>
    </source>
</evidence>
<dbReference type="Gene3D" id="3.30.420.40">
    <property type="match status" value="2"/>
</dbReference>
<dbReference type="EMBL" id="JBJIAA010000004">
    <property type="protein sequence ID" value="MFL0249940.1"/>
    <property type="molecule type" value="Genomic_DNA"/>
</dbReference>
<evidence type="ECO:0000256" key="4">
    <source>
        <dbReference type="ARBA" id="ARBA00023306"/>
    </source>
</evidence>
<dbReference type="InterPro" id="IPR003494">
    <property type="entry name" value="SHS2_FtsA"/>
</dbReference>
<dbReference type="Pfam" id="PF14450">
    <property type="entry name" value="FtsA"/>
    <property type="match status" value="1"/>
</dbReference>
<dbReference type="CDD" id="cd24048">
    <property type="entry name" value="ASKHA_NBD_FtsA"/>
    <property type="match status" value="1"/>
</dbReference>
<evidence type="ECO:0000256" key="2">
    <source>
        <dbReference type="ARBA" id="ARBA00022618"/>
    </source>
</evidence>
<dbReference type="GO" id="GO:0051301">
    <property type="term" value="P:cell division"/>
    <property type="evidence" value="ECO:0007669"/>
    <property type="project" value="UniProtKB-KW"/>
</dbReference>
<dbReference type="SMART" id="SM00842">
    <property type="entry name" value="FtsA"/>
    <property type="match status" value="1"/>
</dbReference>
<dbReference type="PIRSF" id="PIRSF003101">
    <property type="entry name" value="FtsA"/>
    <property type="match status" value="1"/>
</dbReference>
<dbReference type="InterPro" id="IPR020823">
    <property type="entry name" value="Cell_div_FtsA"/>
</dbReference>
<comment type="subunit">
    <text evidence="5">Self-interacts. Interacts with FtsZ.</text>
</comment>
<protein>
    <recommendedName>
        <fullName evidence="5 6">Cell division protein FtsA</fullName>
    </recommendedName>
</protein>
<name>A0ABW8TBY9_9CLOT</name>
<evidence type="ECO:0000256" key="3">
    <source>
        <dbReference type="ARBA" id="ARBA00023136"/>
    </source>
</evidence>
<dbReference type="RefSeq" id="WP_406786607.1">
    <property type="nucleotide sequence ID" value="NZ_JBJIAA010000004.1"/>
</dbReference>
<keyword evidence="2 5" id="KW-0132">Cell division</keyword>
<comment type="function">
    <text evidence="5 6">Cell division protein that is involved in the assembly of the Z ring. May serve as a membrane anchor for the Z ring.</text>
</comment>
<sequence length="419" mass="45554">MDSYIVGLDIGSSKICAAAGKIAKRGELEILGITSSDCKGLKKSIVVNIDKTAESIKECIEKLQMIIDIKIDNVYVSLPGSICGLVHNKAVIAVSSDDREIRSKDVERLLESAKLISVPSNNEIIGVEPQQFIVDGYDNIKDPIGMSGMRLEADVHVITAQSAIVNNFIKSVAKAGYNVKGICFAPKVVSNVVLSTESRELGCALIDVGAETIDITIIKNDNICYEDFIPLGGNNITNDISIGVKIPFNEAEKLKLRFADIRSGNSGYAEKVNVKLPGNQVVEVDCKFLKLIIKSRVEELYEFIKKKIVDSGYYNEISNVVIVGGGIALIRGADELGTSILGKNVAIGSPNYVGASNPMYAGAVGITYDICNSVNIENDDFSNFSNEDEIKSIWNKNSKKSQENINIFSKVKDFFTDLF</sequence>
<dbReference type="PANTHER" id="PTHR32432:SF4">
    <property type="entry name" value="CELL DIVISION PROTEIN FTSA"/>
    <property type="match status" value="1"/>
</dbReference>
<comment type="similarity">
    <text evidence="5 6">Belongs to the FtsA/MreB family.</text>
</comment>
<dbReference type="Gene3D" id="3.30.1490.110">
    <property type="match status" value="1"/>
</dbReference>
<keyword evidence="9" id="KW-1185">Reference proteome</keyword>